<feature type="domain" description="Calponin-homology (CH)" evidence="2">
    <location>
        <begin position="145"/>
        <end position="264"/>
    </location>
</feature>
<evidence type="ECO:0000259" key="2">
    <source>
        <dbReference type="PROSITE" id="PS50021"/>
    </source>
</evidence>
<proteinExistence type="predicted"/>
<evidence type="ECO:0000313" key="4">
    <source>
        <dbReference type="Proteomes" id="UP001178507"/>
    </source>
</evidence>
<dbReference type="PROSITE" id="PS50021">
    <property type="entry name" value="CH"/>
    <property type="match status" value="1"/>
</dbReference>
<gene>
    <name evidence="3" type="ORF">EVOR1521_LOCUS9442</name>
</gene>
<keyword evidence="4" id="KW-1185">Reference proteome</keyword>
<dbReference type="Proteomes" id="UP001178507">
    <property type="component" value="Unassembled WGS sequence"/>
</dbReference>
<feature type="region of interest" description="Disordered" evidence="1">
    <location>
        <begin position="809"/>
        <end position="840"/>
    </location>
</feature>
<dbReference type="InterPro" id="IPR001715">
    <property type="entry name" value="CH_dom"/>
</dbReference>
<dbReference type="Pfam" id="PF00307">
    <property type="entry name" value="CH"/>
    <property type="match status" value="1"/>
</dbReference>
<feature type="compositionally biased region" description="Basic and acidic residues" evidence="1">
    <location>
        <begin position="810"/>
        <end position="828"/>
    </location>
</feature>
<protein>
    <recommendedName>
        <fullName evidence="2">Calponin-homology (CH) domain-containing protein</fullName>
    </recommendedName>
</protein>
<dbReference type="SUPFAM" id="SSF47576">
    <property type="entry name" value="Calponin-homology domain, CH-domain"/>
    <property type="match status" value="1"/>
</dbReference>
<name>A0AA36MQN9_9DINO</name>
<comment type="caution">
    <text evidence="3">The sequence shown here is derived from an EMBL/GenBank/DDBJ whole genome shotgun (WGS) entry which is preliminary data.</text>
</comment>
<dbReference type="SMART" id="SM00033">
    <property type="entry name" value="CH"/>
    <property type="match status" value="1"/>
</dbReference>
<feature type="region of interest" description="Disordered" evidence="1">
    <location>
        <begin position="526"/>
        <end position="554"/>
    </location>
</feature>
<dbReference type="Gene3D" id="1.10.418.10">
    <property type="entry name" value="Calponin-like domain"/>
    <property type="match status" value="1"/>
</dbReference>
<evidence type="ECO:0000256" key="1">
    <source>
        <dbReference type="SAM" id="MobiDB-lite"/>
    </source>
</evidence>
<evidence type="ECO:0000313" key="3">
    <source>
        <dbReference type="EMBL" id="CAJ1381900.1"/>
    </source>
</evidence>
<sequence>MAAGQRIGTDPGQDFVPVANDWCASVIEEIMEDLEGFVEALDMPEEQKQTLMKRGRVSLSNLQQRGEIAEQKAVVESEQDRRCVMCGAWTEARRGIDPRQMEASRRVEHGAAGAVAEFFTASQASPVRPKRPEKLRVATPARHSWSRVPFFTKWINALCQDPPGEEARTPWVPLDESNFFEELKTGLVLCKVVERLVPGVDLTTKGIYHKPRTRATCIANIEKALSVAWRTGVNAGNMCTADEIYDCKVTPVTRCITEIFEALQMRLREVRSRSREMLTSMNDRLVPTGCGLSKATLSDRGDSLVEDFADCTKIMALLVSVGRASPEELLALAHAEQTGSVRGNELDGLLEENARILSQVLEANGCPVLLGDKEFARPPPPFPDTLLLQLHLIWRMITSPDSASPLVCLTGSLAWPVSGAAGTDDVQAWMQLLSMEFSSLEEAYWSWCGNMSGRMSQSSFLRATKELQFQGDTKLVWDTLNRGVPGFVSVEDFARPELEASFAEILRSNSLEDEEANLDPDVEVNAEEAEEEAVEEDQNVEPEPGEEEEVEEVQVDPVEQVEFEVLLDVSPGPREISSDMIADACRKVHDEEPRFASAVEERTRLLHEDLRKQQELQEGGVVAARLVAAASAAACAACAQAVPLEPSTIEAGHDVLDQLPAMPEISELVKEMEQAAACGPGEETVDHINSLLAEIPPEELPAPTTSVDTQVILSDSSEARVRLQTNVVDRPDEAVPALVLELWACSACLGIEASPMASQLVSQVDCSKVIDIVQHGPLSGDLVFEILLIPGADFLQVDPRSLAIANTAAREGERHGPSELRHQSKLVDTRQQPSLFTEESAERGPLSCQCTFAQAPAWRKREAANFFDELRILTQFVQPKESNS</sequence>
<reference evidence="3" key="1">
    <citation type="submission" date="2023-08" db="EMBL/GenBank/DDBJ databases">
        <authorList>
            <person name="Chen Y."/>
            <person name="Shah S."/>
            <person name="Dougan E. K."/>
            <person name="Thang M."/>
            <person name="Chan C."/>
        </authorList>
    </citation>
    <scope>NUCLEOTIDE SEQUENCE</scope>
</reference>
<dbReference type="CDD" id="cd00014">
    <property type="entry name" value="CH_SF"/>
    <property type="match status" value="1"/>
</dbReference>
<dbReference type="EMBL" id="CAUJNA010000854">
    <property type="protein sequence ID" value="CAJ1381900.1"/>
    <property type="molecule type" value="Genomic_DNA"/>
</dbReference>
<dbReference type="InterPro" id="IPR036872">
    <property type="entry name" value="CH_dom_sf"/>
</dbReference>
<organism evidence="3 4">
    <name type="scientific">Effrenium voratum</name>
    <dbReference type="NCBI Taxonomy" id="2562239"/>
    <lineage>
        <taxon>Eukaryota</taxon>
        <taxon>Sar</taxon>
        <taxon>Alveolata</taxon>
        <taxon>Dinophyceae</taxon>
        <taxon>Suessiales</taxon>
        <taxon>Symbiodiniaceae</taxon>
        <taxon>Effrenium</taxon>
    </lineage>
</organism>
<dbReference type="AlphaFoldDB" id="A0AA36MQN9"/>
<accession>A0AA36MQN9</accession>